<dbReference type="Proteomes" id="UP001165063">
    <property type="component" value="Unassembled WGS sequence"/>
</dbReference>
<reference evidence="2" key="1">
    <citation type="submission" date="2023-04" db="EMBL/GenBank/DDBJ databases">
        <title>Ambrosiozyma monospora NBRC 1965.</title>
        <authorList>
            <person name="Ichikawa N."/>
            <person name="Sato H."/>
            <person name="Tonouchi N."/>
        </authorList>
    </citation>
    <scope>NUCLEOTIDE SEQUENCE</scope>
    <source>
        <strain evidence="2">NBRC 1965</strain>
    </source>
</reference>
<feature type="region of interest" description="Disordered" evidence="1">
    <location>
        <begin position="251"/>
        <end position="275"/>
    </location>
</feature>
<dbReference type="AlphaFoldDB" id="A0A9W6YXG8"/>
<organism evidence="2 3">
    <name type="scientific">Ambrosiozyma monospora</name>
    <name type="common">Yeast</name>
    <name type="synonym">Endomycopsis monosporus</name>
    <dbReference type="NCBI Taxonomy" id="43982"/>
    <lineage>
        <taxon>Eukaryota</taxon>
        <taxon>Fungi</taxon>
        <taxon>Dikarya</taxon>
        <taxon>Ascomycota</taxon>
        <taxon>Saccharomycotina</taxon>
        <taxon>Pichiomycetes</taxon>
        <taxon>Pichiales</taxon>
        <taxon>Pichiaceae</taxon>
        <taxon>Ambrosiozyma</taxon>
    </lineage>
</organism>
<proteinExistence type="predicted"/>
<comment type="caution">
    <text evidence="2">The sequence shown here is derived from an EMBL/GenBank/DDBJ whole genome shotgun (WGS) entry which is preliminary data.</text>
</comment>
<protein>
    <submittedName>
        <fullName evidence="2">Unnamed protein product</fullName>
    </submittedName>
</protein>
<dbReference type="EMBL" id="BSXU01001580">
    <property type="protein sequence ID" value="GMG28986.1"/>
    <property type="molecule type" value="Genomic_DNA"/>
</dbReference>
<accession>A0A9W6YXG8</accession>
<evidence type="ECO:0000313" key="3">
    <source>
        <dbReference type="Proteomes" id="UP001165063"/>
    </source>
</evidence>
<name>A0A9W6YXG8_AMBMO</name>
<feature type="compositionally biased region" description="Polar residues" evidence="1">
    <location>
        <begin position="260"/>
        <end position="269"/>
    </location>
</feature>
<gene>
    <name evidence="2" type="ORF">Amon01_000365600</name>
</gene>
<evidence type="ECO:0000313" key="2">
    <source>
        <dbReference type="EMBL" id="GMG28986.1"/>
    </source>
</evidence>
<keyword evidence="3" id="KW-1185">Reference proteome</keyword>
<sequence length="275" mass="31890">MSAQQTSTPLPTRKRPIRRSIQLNNDPTSILPYLEREDYIEIMKDLLVKHPEIIPDFKSNVIKRLPIKHAKKRPDNLLMTIYSDNLSDHLDFFPKQSDIDQMKREAEAFKIAGRPDLGLRKQMLAIGGYIKDDVKPGNFRDRTVPTMLSGFGDEIIRMVMSIDRNIYKEKVYRDVIVYADDTFKKLEGYEIWGNPLYKATKVVFRLLNELNGIVDVGEGSEEESDFNKFSGRMGYSLRKVHQFPTPFERKMNRYKRPKTNDGTGSSFMSDNGRRG</sequence>
<evidence type="ECO:0000256" key="1">
    <source>
        <dbReference type="SAM" id="MobiDB-lite"/>
    </source>
</evidence>